<evidence type="ECO:0000256" key="7">
    <source>
        <dbReference type="ARBA" id="ARBA00022833"/>
    </source>
</evidence>
<dbReference type="PANTHER" id="PTHR46065:SF3">
    <property type="entry name" value="FI20425P1"/>
    <property type="match status" value="1"/>
</dbReference>
<dbReference type="GO" id="GO:0016740">
    <property type="term" value="F:transferase activity"/>
    <property type="evidence" value="ECO:0007669"/>
    <property type="project" value="UniProtKB-KW"/>
</dbReference>
<keyword evidence="5" id="KW-0863">Zinc-finger</keyword>
<reference evidence="12 13" key="1">
    <citation type="submission" date="2024-11" db="EMBL/GenBank/DDBJ databases">
        <title>Chromosome-level genome assembly of the freshwater bivalve Anodonta woodiana.</title>
        <authorList>
            <person name="Chen X."/>
        </authorList>
    </citation>
    <scope>NUCLEOTIDE SEQUENCE [LARGE SCALE GENOMIC DNA]</scope>
    <source>
        <strain evidence="12">MN2024</strain>
        <tissue evidence="12">Gills</tissue>
    </source>
</reference>
<comment type="caution">
    <text evidence="12">The sequence shown here is derived from an EMBL/GenBank/DDBJ whole genome shotgun (WGS) entry which is preliminary data.</text>
</comment>
<keyword evidence="8 10" id="KW-1133">Transmembrane helix</keyword>
<comment type="subcellular location">
    <subcellularLocation>
        <location evidence="1">Membrane</location>
        <topology evidence="1">Multi-pass membrane protein</topology>
    </subcellularLocation>
</comment>
<accession>A0ABD3W6Q3</accession>
<keyword evidence="9 10" id="KW-0472">Membrane</keyword>
<name>A0ABD3W6Q3_SINWO</name>
<dbReference type="EMBL" id="JBJQND010000008">
    <property type="protein sequence ID" value="KAL3869571.1"/>
    <property type="molecule type" value="Genomic_DNA"/>
</dbReference>
<feature type="domain" description="RING-CH-type" evidence="11">
    <location>
        <begin position="33"/>
        <end position="101"/>
    </location>
</feature>
<dbReference type="SUPFAM" id="SSF57850">
    <property type="entry name" value="RING/U-box"/>
    <property type="match status" value="1"/>
</dbReference>
<dbReference type="InterPro" id="IPR011016">
    <property type="entry name" value="Znf_RING-CH"/>
</dbReference>
<dbReference type="SMART" id="SM00744">
    <property type="entry name" value="RINGv"/>
    <property type="match status" value="1"/>
</dbReference>
<keyword evidence="13" id="KW-1185">Reference proteome</keyword>
<dbReference type="Pfam" id="PF12906">
    <property type="entry name" value="RINGv"/>
    <property type="match status" value="1"/>
</dbReference>
<feature type="transmembrane region" description="Helical" evidence="10">
    <location>
        <begin position="117"/>
        <end position="137"/>
    </location>
</feature>
<evidence type="ECO:0000259" key="11">
    <source>
        <dbReference type="PROSITE" id="PS51292"/>
    </source>
</evidence>
<dbReference type="GO" id="GO:0008270">
    <property type="term" value="F:zinc ion binding"/>
    <property type="evidence" value="ECO:0007669"/>
    <property type="project" value="UniProtKB-KW"/>
</dbReference>
<evidence type="ECO:0000256" key="6">
    <source>
        <dbReference type="ARBA" id="ARBA00022786"/>
    </source>
</evidence>
<evidence type="ECO:0000256" key="5">
    <source>
        <dbReference type="ARBA" id="ARBA00022771"/>
    </source>
</evidence>
<dbReference type="AlphaFoldDB" id="A0ABD3W6Q3"/>
<evidence type="ECO:0000256" key="8">
    <source>
        <dbReference type="ARBA" id="ARBA00022989"/>
    </source>
</evidence>
<evidence type="ECO:0000256" key="4">
    <source>
        <dbReference type="ARBA" id="ARBA00022723"/>
    </source>
</evidence>
<evidence type="ECO:0000256" key="9">
    <source>
        <dbReference type="ARBA" id="ARBA00023136"/>
    </source>
</evidence>
<evidence type="ECO:0000313" key="13">
    <source>
        <dbReference type="Proteomes" id="UP001634394"/>
    </source>
</evidence>
<feature type="transmembrane region" description="Helical" evidence="10">
    <location>
        <begin position="157"/>
        <end position="175"/>
    </location>
</feature>
<keyword evidence="6" id="KW-0833">Ubl conjugation pathway</keyword>
<gene>
    <name evidence="12" type="ORF">ACJMK2_042239</name>
</gene>
<organism evidence="12 13">
    <name type="scientific">Sinanodonta woodiana</name>
    <name type="common">Chinese pond mussel</name>
    <name type="synonym">Anodonta woodiana</name>
    <dbReference type="NCBI Taxonomy" id="1069815"/>
    <lineage>
        <taxon>Eukaryota</taxon>
        <taxon>Metazoa</taxon>
        <taxon>Spiralia</taxon>
        <taxon>Lophotrochozoa</taxon>
        <taxon>Mollusca</taxon>
        <taxon>Bivalvia</taxon>
        <taxon>Autobranchia</taxon>
        <taxon>Heteroconchia</taxon>
        <taxon>Palaeoheterodonta</taxon>
        <taxon>Unionida</taxon>
        <taxon>Unionoidea</taxon>
        <taxon>Unionidae</taxon>
        <taxon>Unioninae</taxon>
        <taxon>Sinanodonta</taxon>
    </lineage>
</organism>
<evidence type="ECO:0000256" key="1">
    <source>
        <dbReference type="ARBA" id="ARBA00004141"/>
    </source>
</evidence>
<keyword evidence="4" id="KW-0479">Metal-binding</keyword>
<keyword evidence="7" id="KW-0862">Zinc</keyword>
<sequence length="215" mass="24495">MEIQIGQPGLVNPSSIKQIDQNVLDTVLVTDTLDHKAEAECRICHENEKSGSLITPCKCSGSMARVHQSCLQAWIKVKFAPNERSRWPPECEVCHYKFLTRSRCPEISAQDKLRHGICFFSIFFMILSLIIFFVTFANMLDWTEKTKNIQGADKDDIFFLVSGVVLFVAIVVAFISQRKANLSIIQVAKQFFWNAKEWTVFSLDKQLDVAAEEEV</sequence>
<evidence type="ECO:0000256" key="10">
    <source>
        <dbReference type="SAM" id="Phobius"/>
    </source>
</evidence>
<keyword evidence="2" id="KW-0808">Transferase</keyword>
<evidence type="ECO:0000313" key="12">
    <source>
        <dbReference type="EMBL" id="KAL3869571.1"/>
    </source>
</evidence>
<dbReference type="GO" id="GO:0016020">
    <property type="term" value="C:membrane"/>
    <property type="evidence" value="ECO:0007669"/>
    <property type="project" value="UniProtKB-SubCell"/>
</dbReference>
<evidence type="ECO:0000256" key="3">
    <source>
        <dbReference type="ARBA" id="ARBA00022692"/>
    </source>
</evidence>
<dbReference type="PROSITE" id="PS51292">
    <property type="entry name" value="ZF_RING_CH"/>
    <property type="match status" value="1"/>
</dbReference>
<dbReference type="Proteomes" id="UP001634394">
    <property type="component" value="Unassembled WGS sequence"/>
</dbReference>
<keyword evidence="3 10" id="KW-0812">Transmembrane</keyword>
<evidence type="ECO:0000256" key="2">
    <source>
        <dbReference type="ARBA" id="ARBA00022679"/>
    </source>
</evidence>
<dbReference type="Gene3D" id="3.30.40.10">
    <property type="entry name" value="Zinc/RING finger domain, C3HC4 (zinc finger)"/>
    <property type="match status" value="1"/>
</dbReference>
<dbReference type="PANTHER" id="PTHR46065">
    <property type="entry name" value="E3 UBIQUITIN-PROTEIN LIGASE MARCH 2/3 FAMILY MEMBER"/>
    <property type="match status" value="1"/>
</dbReference>
<proteinExistence type="predicted"/>
<dbReference type="InterPro" id="IPR013083">
    <property type="entry name" value="Znf_RING/FYVE/PHD"/>
</dbReference>
<protein>
    <recommendedName>
        <fullName evidence="11">RING-CH-type domain-containing protein</fullName>
    </recommendedName>
</protein>